<evidence type="ECO:0000313" key="2">
    <source>
        <dbReference type="Proteomes" id="UP000306319"/>
    </source>
</evidence>
<sequence>MDISKQTSGKNSPNLSLRKAIAIMFLCIVASLQASAQGNVTGTVVDEKDEPLIGASVLVVGTANGTATDIDGNFSIKANKGATLRVSYVGYLTKDVKVTDSKPLHIVLKENNELLEEVVVVGYGTMKRKDLTGSITTVNSKDLNVGAYTDPGQLLQGKVPGLVVVQNSDPNGGVNSMTLRGASTLNGSTEPLYVVDGIPGVDLNLIPPSDIESIDVLRDASATAIYGSKAANGVIIVTTKRGADGPAHVTYQGYVSWERVANDHKMMTASQLRSYAEANNITIPNDLGYDTNWADETQRTGFATNHNLSISGGGKSTNYNASVNYIKRDGAIKGVGNNLFTARAYIETKTLKDHLTIGVGVNGNVRNEWGVPRGNDGESVYNAMYYYSPLVPVRNEDGSWYSDKSISQNYNPLTMVYEDRSKATFKRFQTTGKASLMIIEGLTLNANFSYQNRSKDYRDYFSQKSETHNRNGESSRETFTDISKLMEIFGNWDKTFKEDHKVALMAGYSWEEEKLRDGFGAKGYNFYDDSLGWDNIGMANSWDADPVWASVDGGRGMSSKRMISFYGRANYSYASRYIFQAAVRRDGASTFGSNNKWATFPSASVAWRITDESFLRDQTVIDDLKLRAGWGQSGNSAGFDIYTSRFYYKSTTRFDYVDPITGQTTSYKGLTAARNVNDDLKWETTTMVNLGLDFAFLNGRINGTFEWYNKTTKDMIWDYPVSAALYPVSTLTANVGKMRNTGFELTINAMPIMTKDWKWSTSLNFSHNTNEVVSVSNSEFNAGVLDRYDPHLPGLSQGCSTQRIVEGKPIGSFYLWEWAGYNDDGISTFYRYDGKGNRILDANGNPEVTTEPGQDDRIYMGNAQPKLTMGWNNNVTWKNWDLNVFFTGVFGQKIFNEPHAYFSYVASISTGKNVMASVMEDQLATDALAHYPSQRYLENGSYFKLATATIGYTFRNCFNGWLGDVRLYVSGNNLFTITNYKGRDPEINLGGLEPGHDTRADHFPRTRQILVGLNVNF</sequence>
<name>A0AC61RLU9_9BACT</name>
<organism evidence="1 2">
    <name type="scientific">Lepagella muris</name>
    <dbReference type="NCBI Taxonomy" id="3032870"/>
    <lineage>
        <taxon>Bacteria</taxon>
        <taxon>Pseudomonadati</taxon>
        <taxon>Bacteroidota</taxon>
        <taxon>Bacteroidia</taxon>
        <taxon>Bacteroidales</taxon>
        <taxon>Muribaculaceae</taxon>
        <taxon>Lepagella</taxon>
    </lineage>
</organism>
<dbReference type="Proteomes" id="UP000306319">
    <property type="component" value="Unassembled WGS sequence"/>
</dbReference>
<accession>A0AC61RLU9</accession>
<dbReference type="EMBL" id="SRYB01000010">
    <property type="protein sequence ID" value="TGY78880.1"/>
    <property type="molecule type" value="Genomic_DNA"/>
</dbReference>
<gene>
    <name evidence="1" type="ORF">E5331_08745</name>
</gene>
<proteinExistence type="predicted"/>
<keyword evidence="2" id="KW-1185">Reference proteome</keyword>
<evidence type="ECO:0000313" key="1">
    <source>
        <dbReference type="EMBL" id="TGY78880.1"/>
    </source>
</evidence>
<comment type="caution">
    <text evidence="1">The sequence shown here is derived from an EMBL/GenBank/DDBJ whole genome shotgun (WGS) entry which is preliminary data.</text>
</comment>
<keyword evidence="1" id="KW-0675">Receptor</keyword>
<protein>
    <submittedName>
        <fullName evidence="1">TonB-dependent receptor</fullName>
    </submittedName>
</protein>
<reference evidence="1" key="1">
    <citation type="submission" date="2019-04" db="EMBL/GenBank/DDBJ databases">
        <title>Microbes associate with the intestines of laboratory mice.</title>
        <authorList>
            <person name="Navarre W."/>
            <person name="Wong E."/>
            <person name="Huang K."/>
            <person name="Tropini C."/>
            <person name="Ng K."/>
            <person name="Yu B."/>
        </authorList>
    </citation>
    <scope>NUCLEOTIDE SEQUENCE</scope>
    <source>
        <strain evidence="1">NM04_E33</strain>
    </source>
</reference>